<dbReference type="AlphaFoldDB" id="X1GXW1"/>
<proteinExistence type="predicted"/>
<name>X1GXW1_9ZZZZ</name>
<evidence type="ECO:0000313" key="1">
    <source>
        <dbReference type="EMBL" id="GAH49685.1"/>
    </source>
</evidence>
<gene>
    <name evidence="1" type="ORF">S03H2_35640</name>
</gene>
<dbReference type="EMBL" id="BARU01021817">
    <property type="protein sequence ID" value="GAH49685.1"/>
    <property type="molecule type" value="Genomic_DNA"/>
</dbReference>
<comment type="caution">
    <text evidence="1">The sequence shown here is derived from an EMBL/GenBank/DDBJ whole genome shotgun (WGS) entry which is preliminary data.</text>
</comment>
<accession>X1GXW1</accession>
<feature type="non-terminal residue" evidence="1">
    <location>
        <position position="1"/>
    </location>
</feature>
<reference evidence="1" key="1">
    <citation type="journal article" date="2014" name="Front. Microbiol.">
        <title>High frequency of phylogenetically diverse reductive dehalogenase-homologous genes in deep subseafloor sedimentary metagenomes.</title>
        <authorList>
            <person name="Kawai M."/>
            <person name="Futagami T."/>
            <person name="Toyoda A."/>
            <person name="Takaki Y."/>
            <person name="Nishi S."/>
            <person name="Hori S."/>
            <person name="Arai W."/>
            <person name="Tsubouchi T."/>
            <person name="Morono Y."/>
            <person name="Uchiyama I."/>
            <person name="Ito T."/>
            <person name="Fujiyama A."/>
            <person name="Inagaki F."/>
            <person name="Takami H."/>
        </authorList>
    </citation>
    <scope>NUCLEOTIDE SEQUENCE</scope>
    <source>
        <strain evidence="1">Expedition CK06-06</strain>
    </source>
</reference>
<protein>
    <submittedName>
        <fullName evidence="1">Uncharacterized protein</fullName>
    </submittedName>
</protein>
<sequence>RSCIDLWTSDNVAYSVDRIDVVKLALDKLIGGESPNDIAAVIKEREGLSNTETIALRKLLEEIKNASESRNNN</sequence>
<organism evidence="1">
    <name type="scientific">marine sediment metagenome</name>
    <dbReference type="NCBI Taxonomy" id="412755"/>
    <lineage>
        <taxon>unclassified sequences</taxon>
        <taxon>metagenomes</taxon>
        <taxon>ecological metagenomes</taxon>
    </lineage>
</organism>